<comment type="pathway">
    <text evidence="2">Cofactor biosynthesis; biotin biosynthesis.</text>
</comment>
<evidence type="ECO:0000256" key="9">
    <source>
        <dbReference type="ARBA" id="ARBA00032610"/>
    </source>
</evidence>
<keyword evidence="15" id="KW-1185">Reference proteome</keyword>
<evidence type="ECO:0000256" key="3">
    <source>
        <dbReference type="ARBA" id="ARBA00010008"/>
    </source>
</evidence>
<comment type="subunit">
    <text evidence="4">Homodimer.</text>
</comment>
<dbReference type="GO" id="GO:0008483">
    <property type="term" value="F:transaminase activity"/>
    <property type="evidence" value="ECO:0007669"/>
    <property type="project" value="UniProtKB-KW"/>
</dbReference>
<comment type="caution">
    <text evidence="14">The sequence shown here is derived from an EMBL/GenBank/DDBJ whole genome shotgun (WGS) entry which is preliminary data.</text>
</comment>
<evidence type="ECO:0000256" key="2">
    <source>
        <dbReference type="ARBA" id="ARBA00004746"/>
    </source>
</evidence>
<keyword evidence="7" id="KW-0093">Biotin biosynthesis</keyword>
<keyword evidence="6" id="KW-0808">Transferase</keyword>
<sequence>MTAPRGIEGLAKNEKSKLLADLKAKAQNRRERDGDEPAMLESAPVGPKAFDFSAMPQHKQLRMMAAAAELSGIANPFFHVHEGRAGATTLCGNRTLLNFASYNYLGLNGHPEVSAAAKAAIDRYGTTVSASRLVAGERPIHHELEMALARLHGTEDAVVFVSGHATNVSTIGHLMGPKDLILCDALSHNSIVEGTRMSGATRLMFAHNDLDALEEHLTRTRSRHERCLIVVEGLYSMDGDMPDLKRLVNIKRRHDAWLMVDEAHSAGVLGAHGRGLAEEQGVDPNEIEIWMGTLSKSFAAAGGYIAGSHALIEILKAGAPGFVFSVGFPPALAGAAIKSIEVLEREPWRAQKIRTNAKLFLDLCREAGLDTGTAINAAVVPVIIGDSTSAVMCANRLYEAGVNVLPIIFPAVPEKQARLRFFITAEHDEAQIRETVAIVDREIRQMRTEMPAWKRLAGGS</sequence>
<dbReference type="SUPFAM" id="SSF53383">
    <property type="entry name" value="PLP-dependent transferases"/>
    <property type="match status" value="1"/>
</dbReference>
<evidence type="ECO:0000256" key="4">
    <source>
        <dbReference type="ARBA" id="ARBA00011738"/>
    </source>
</evidence>
<dbReference type="GO" id="GO:0008710">
    <property type="term" value="F:8-amino-7-oxononanoate synthase activity"/>
    <property type="evidence" value="ECO:0007669"/>
    <property type="project" value="UniProtKB-EC"/>
</dbReference>
<organism evidence="14 15">
    <name type="scientific">Prosthecodimorpha staleyi</name>
    <dbReference type="NCBI Taxonomy" id="2840188"/>
    <lineage>
        <taxon>Bacteria</taxon>
        <taxon>Pseudomonadati</taxon>
        <taxon>Pseudomonadota</taxon>
        <taxon>Alphaproteobacteria</taxon>
        <taxon>Hyphomicrobiales</taxon>
        <taxon>Ancalomicrobiaceae</taxon>
        <taxon>Prosthecodimorpha</taxon>
    </lineage>
</organism>
<dbReference type="GO" id="GO:0030170">
    <property type="term" value="F:pyridoxal phosphate binding"/>
    <property type="evidence" value="ECO:0007669"/>
    <property type="project" value="InterPro"/>
</dbReference>
<dbReference type="RefSeq" id="WP_261971421.1">
    <property type="nucleotide sequence ID" value="NZ_JAHHZF010000016.1"/>
</dbReference>
<evidence type="ECO:0000256" key="10">
    <source>
        <dbReference type="ARBA" id="ARBA00033381"/>
    </source>
</evidence>
<dbReference type="CDD" id="cd06454">
    <property type="entry name" value="KBL_like"/>
    <property type="match status" value="1"/>
</dbReference>
<evidence type="ECO:0000256" key="11">
    <source>
        <dbReference type="ARBA" id="ARBA00047715"/>
    </source>
</evidence>
<name>A0A947GDT2_9HYPH</name>
<dbReference type="EMBL" id="JAHHZF010000016">
    <property type="protein sequence ID" value="MBT9292923.1"/>
    <property type="molecule type" value="Genomic_DNA"/>
</dbReference>
<comment type="catalytic activity">
    <reaction evidence="11">
        <text>6-carboxyhexanoyl-[ACP] + L-alanine + H(+) = (8S)-8-amino-7-oxononanoate + holo-[ACP] + CO2</text>
        <dbReference type="Rhea" id="RHEA:42288"/>
        <dbReference type="Rhea" id="RHEA-COMP:9685"/>
        <dbReference type="Rhea" id="RHEA-COMP:9955"/>
        <dbReference type="ChEBI" id="CHEBI:15378"/>
        <dbReference type="ChEBI" id="CHEBI:16526"/>
        <dbReference type="ChEBI" id="CHEBI:57972"/>
        <dbReference type="ChEBI" id="CHEBI:64479"/>
        <dbReference type="ChEBI" id="CHEBI:78846"/>
        <dbReference type="ChEBI" id="CHEBI:149468"/>
        <dbReference type="EC" id="2.3.1.47"/>
    </reaction>
</comment>
<accession>A0A947GDT2</accession>
<dbReference type="EC" id="2.3.1.47" evidence="5"/>
<dbReference type="InterPro" id="IPR015424">
    <property type="entry name" value="PyrdxlP-dep_Trfase"/>
</dbReference>
<gene>
    <name evidence="14" type="ORF">KL771_25905</name>
</gene>
<dbReference type="PANTHER" id="PTHR13693">
    <property type="entry name" value="CLASS II AMINOTRANSFERASE/8-AMINO-7-OXONONANOATE SYNTHASE"/>
    <property type="match status" value="1"/>
</dbReference>
<evidence type="ECO:0000256" key="8">
    <source>
        <dbReference type="ARBA" id="ARBA00022898"/>
    </source>
</evidence>
<evidence type="ECO:0000259" key="13">
    <source>
        <dbReference type="Pfam" id="PF00155"/>
    </source>
</evidence>
<dbReference type="Proteomes" id="UP000766595">
    <property type="component" value="Unassembled WGS sequence"/>
</dbReference>
<evidence type="ECO:0000313" key="14">
    <source>
        <dbReference type="EMBL" id="MBT9292923.1"/>
    </source>
</evidence>
<evidence type="ECO:0000313" key="15">
    <source>
        <dbReference type="Proteomes" id="UP000766595"/>
    </source>
</evidence>
<reference evidence="14 15" key="1">
    <citation type="submission" date="2021-06" db="EMBL/GenBank/DDBJ databases">
        <authorList>
            <person name="Grouzdev D.S."/>
            <person name="Koziaeva V."/>
        </authorList>
    </citation>
    <scope>NUCLEOTIDE SEQUENCE [LARGE SCALE GENOMIC DNA]</scope>
    <source>
        <strain evidence="14 15">22</strain>
    </source>
</reference>
<protein>
    <recommendedName>
        <fullName evidence="5">8-amino-7-oxononanoate synthase</fullName>
        <ecNumber evidence="5">2.3.1.47</ecNumber>
    </recommendedName>
    <alternativeName>
        <fullName evidence="9">7-keto-8-amino-pelargonic acid synthase</fullName>
    </alternativeName>
    <alternativeName>
        <fullName evidence="10">8-amino-7-ketopelargonate synthase</fullName>
    </alternativeName>
</protein>
<feature type="domain" description="Aminotransferase class I/classII large" evidence="13">
    <location>
        <begin position="95"/>
        <end position="436"/>
    </location>
</feature>
<keyword evidence="8 12" id="KW-0663">Pyridoxal phosphate</keyword>
<dbReference type="PANTHER" id="PTHR13693:SF100">
    <property type="entry name" value="8-AMINO-7-OXONONANOATE SYNTHASE"/>
    <property type="match status" value="1"/>
</dbReference>
<comment type="similarity">
    <text evidence="3">Belongs to the class-II pyridoxal-phosphate-dependent aminotransferase family. BioF subfamily.</text>
</comment>
<evidence type="ECO:0000256" key="7">
    <source>
        <dbReference type="ARBA" id="ARBA00022756"/>
    </source>
</evidence>
<dbReference type="PROSITE" id="PS00599">
    <property type="entry name" value="AA_TRANSFER_CLASS_2"/>
    <property type="match status" value="1"/>
</dbReference>
<evidence type="ECO:0000256" key="12">
    <source>
        <dbReference type="RuleBase" id="RU003693"/>
    </source>
</evidence>
<keyword evidence="14" id="KW-0032">Aminotransferase</keyword>
<dbReference type="Pfam" id="PF00155">
    <property type="entry name" value="Aminotran_1_2"/>
    <property type="match status" value="1"/>
</dbReference>
<dbReference type="InterPro" id="IPR015422">
    <property type="entry name" value="PyrdxlP-dep_Trfase_small"/>
</dbReference>
<comment type="cofactor">
    <cofactor evidence="1 12">
        <name>pyridoxal 5'-phosphate</name>
        <dbReference type="ChEBI" id="CHEBI:597326"/>
    </cofactor>
</comment>
<evidence type="ECO:0000256" key="5">
    <source>
        <dbReference type="ARBA" id="ARBA00013187"/>
    </source>
</evidence>
<proteinExistence type="inferred from homology"/>
<dbReference type="InterPro" id="IPR015421">
    <property type="entry name" value="PyrdxlP-dep_Trfase_major"/>
</dbReference>
<dbReference type="InterPro" id="IPR004839">
    <property type="entry name" value="Aminotransferase_I/II_large"/>
</dbReference>
<evidence type="ECO:0000256" key="1">
    <source>
        <dbReference type="ARBA" id="ARBA00001933"/>
    </source>
</evidence>
<dbReference type="Gene3D" id="3.40.640.10">
    <property type="entry name" value="Type I PLP-dependent aspartate aminotransferase-like (Major domain)"/>
    <property type="match status" value="1"/>
</dbReference>
<dbReference type="AlphaFoldDB" id="A0A947GDT2"/>
<evidence type="ECO:0000256" key="6">
    <source>
        <dbReference type="ARBA" id="ARBA00022679"/>
    </source>
</evidence>
<dbReference type="InterPro" id="IPR050087">
    <property type="entry name" value="AON_synthase_class-II"/>
</dbReference>
<dbReference type="GO" id="GO:0009102">
    <property type="term" value="P:biotin biosynthetic process"/>
    <property type="evidence" value="ECO:0007669"/>
    <property type="project" value="UniProtKB-KW"/>
</dbReference>
<dbReference type="InterPro" id="IPR001917">
    <property type="entry name" value="Aminotrans_II_pyridoxalP_BS"/>
</dbReference>
<dbReference type="Gene3D" id="3.90.1150.10">
    <property type="entry name" value="Aspartate Aminotransferase, domain 1"/>
    <property type="match status" value="1"/>
</dbReference>